<name>D4RZD6_9FIRM</name>
<dbReference type="AlphaFoldDB" id="D4RZD6"/>
<accession>D4RZD6</accession>
<proteinExistence type="predicted"/>
<keyword evidence="1" id="KW-0812">Transmembrane</keyword>
<dbReference type="STRING" id="45851.BHV86_04795"/>
<dbReference type="RefSeq" id="WP_005602609.1">
    <property type="nucleotide sequence ID" value="NZ_GG663523.1"/>
</dbReference>
<evidence type="ECO:0000313" key="2">
    <source>
        <dbReference type="EMBL" id="EFF68680.1"/>
    </source>
</evidence>
<feature type="transmembrane region" description="Helical" evidence="1">
    <location>
        <begin position="6"/>
        <end position="24"/>
    </location>
</feature>
<comment type="caution">
    <text evidence="2">The sequence shown here is derived from an EMBL/GenBank/DDBJ whole genome shotgun (WGS) entry which is preliminary data.</text>
</comment>
<evidence type="ECO:0000313" key="3">
    <source>
        <dbReference type="Proteomes" id="UP000006238"/>
    </source>
</evidence>
<protein>
    <submittedName>
        <fullName evidence="2">Uncharacterized protein</fullName>
    </submittedName>
</protein>
<evidence type="ECO:0000256" key="1">
    <source>
        <dbReference type="SAM" id="Phobius"/>
    </source>
</evidence>
<sequence>MKKKRIIIISAVTVVIAVIIVVAMKYRKNHRQIINNNKLDNVWVTQFYKFETDDLLDEKHDMEGTYEGKSEYILKIKCTRDTKFDYQTCTEYGQVEKIFKGDGELKEGDNIVMDRSGYHLFTEESGVTGGIDAVSTGFVNFMKPGREYLVFVKEKIESELYDYDVYTIEGFTIAPILCYEDIDNVIVPKKRSDHAVSYELVKDNEVFMETEELEKEYYDFKYRIISKFDEEYRQSHN</sequence>
<dbReference type="HOGENOM" id="CLU_1178488_0_0_9"/>
<gene>
    <name evidence="2" type="ORF">BUTYVIB_01202</name>
</gene>
<keyword evidence="3" id="KW-1185">Reference proteome</keyword>
<organism evidence="2 3">
    <name type="scientific">Eshraghiella crossota DSM 2876</name>
    <dbReference type="NCBI Taxonomy" id="511680"/>
    <lineage>
        <taxon>Bacteria</taxon>
        <taxon>Bacillati</taxon>
        <taxon>Bacillota</taxon>
        <taxon>Clostridia</taxon>
        <taxon>Lachnospirales</taxon>
        <taxon>Lachnospiraceae</taxon>
        <taxon>Eshraghiella</taxon>
    </lineage>
</organism>
<dbReference type="Proteomes" id="UP000006238">
    <property type="component" value="Unassembled WGS sequence"/>
</dbReference>
<dbReference type="GeneID" id="98919133"/>
<dbReference type="EMBL" id="ABWN01000027">
    <property type="protein sequence ID" value="EFF68680.1"/>
    <property type="molecule type" value="Genomic_DNA"/>
</dbReference>
<keyword evidence="1" id="KW-1133">Transmembrane helix</keyword>
<reference evidence="2 3" key="1">
    <citation type="submission" date="2010-02" db="EMBL/GenBank/DDBJ databases">
        <authorList>
            <person name="Weinstock G."/>
            <person name="Sodergren E."/>
            <person name="Clifton S."/>
            <person name="Fulton L."/>
            <person name="Fulton B."/>
            <person name="Courtney L."/>
            <person name="Fronick C."/>
            <person name="Harrison M."/>
            <person name="Strong C."/>
            <person name="Farmer C."/>
            <person name="Delahaunty K."/>
            <person name="Markovic C."/>
            <person name="Hall O."/>
            <person name="Minx P."/>
            <person name="Tomlinson C."/>
            <person name="Mitreva M."/>
            <person name="Nelson J."/>
            <person name="Hou S."/>
            <person name="Wollam A."/>
            <person name="Pepin K.H."/>
            <person name="Johnson M."/>
            <person name="Bhonagiri V."/>
            <person name="Zhang X."/>
            <person name="Suruliraj S."/>
            <person name="Warren W."/>
            <person name="Chinwalla A."/>
            <person name="Mardis E.R."/>
            <person name="Wilson R.K."/>
        </authorList>
    </citation>
    <scope>NUCLEOTIDE SEQUENCE [LARGE SCALE GENOMIC DNA]</scope>
    <source>
        <strain evidence="2 3">DSM 2876</strain>
    </source>
</reference>
<keyword evidence="1" id="KW-0472">Membrane</keyword>